<feature type="region of interest" description="Disordered" evidence="1">
    <location>
        <begin position="1"/>
        <end position="40"/>
    </location>
</feature>
<evidence type="ECO:0000313" key="2">
    <source>
        <dbReference type="EMBL" id="OAF59030.1"/>
    </source>
</evidence>
<reference evidence="2" key="1">
    <citation type="submission" date="2016-03" db="EMBL/GenBank/DDBJ databases">
        <title>Updated assembly of Pseudogymnoascus destructans, the fungus causing white-nose syndrome of bats.</title>
        <authorList>
            <person name="Palmer J.M."/>
            <person name="Drees K.P."/>
            <person name="Foster J.T."/>
            <person name="Lindner D.L."/>
        </authorList>
    </citation>
    <scope>NUCLEOTIDE SEQUENCE [LARGE SCALE GENOMIC DNA]</scope>
    <source>
        <strain evidence="2">20631-21</strain>
    </source>
</reference>
<proteinExistence type="predicted"/>
<name>A0A177ABC4_9PEZI</name>
<protein>
    <submittedName>
        <fullName evidence="2">Uncharacterized protein</fullName>
    </submittedName>
</protein>
<feature type="region of interest" description="Disordered" evidence="1">
    <location>
        <begin position="102"/>
        <end position="132"/>
    </location>
</feature>
<dbReference type="AlphaFoldDB" id="A0A177ABC4"/>
<gene>
    <name evidence="2" type="ORF">VC83_04193</name>
</gene>
<feature type="compositionally biased region" description="Basic and acidic residues" evidence="1">
    <location>
        <begin position="116"/>
        <end position="132"/>
    </location>
</feature>
<feature type="compositionally biased region" description="Polar residues" evidence="1">
    <location>
        <begin position="106"/>
        <end position="115"/>
    </location>
</feature>
<dbReference type="GeneID" id="36287266"/>
<dbReference type="Proteomes" id="UP000077154">
    <property type="component" value="Unassembled WGS sequence"/>
</dbReference>
<evidence type="ECO:0000256" key="1">
    <source>
        <dbReference type="SAM" id="MobiDB-lite"/>
    </source>
</evidence>
<dbReference type="EMBL" id="KV441394">
    <property type="protein sequence ID" value="OAF59030.1"/>
    <property type="molecule type" value="Genomic_DNA"/>
</dbReference>
<organism evidence="2">
    <name type="scientific">Pseudogymnoascus destructans</name>
    <dbReference type="NCBI Taxonomy" id="655981"/>
    <lineage>
        <taxon>Eukaryota</taxon>
        <taxon>Fungi</taxon>
        <taxon>Dikarya</taxon>
        <taxon>Ascomycota</taxon>
        <taxon>Pezizomycotina</taxon>
        <taxon>Leotiomycetes</taxon>
        <taxon>Thelebolales</taxon>
        <taxon>Thelebolaceae</taxon>
        <taxon>Pseudogymnoascus</taxon>
    </lineage>
</organism>
<accession>A0A177ABC4</accession>
<sequence>MECQNARTPERQNARTPKPRQNAKTPICQYAKTPKRPTPYANTPINPPTLYLLHVIAINQPYTCSRPLYCRLDLVECRHVSRLDSNMVWMYAHTACTATAACKSPRTPNQQNSPNREVRKEPGGAERGYDSRAGESTWGWYVI</sequence>
<dbReference type="RefSeq" id="XP_024324314.1">
    <property type="nucleotide sequence ID" value="XM_024467828.1"/>
</dbReference>